<evidence type="ECO:0000313" key="1">
    <source>
        <dbReference type="EMBL" id="RNA01965.1"/>
    </source>
</evidence>
<evidence type="ECO:0000313" key="2">
    <source>
        <dbReference type="Proteomes" id="UP000276133"/>
    </source>
</evidence>
<dbReference type="AlphaFoldDB" id="A0A3M7PT57"/>
<dbReference type="EMBL" id="REGN01009094">
    <property type="protein sequence ID" value="RNA01965.1"/>
    <property type="molecule type" value="Genomic_DNA"/>
</dbReference>
<proteinExistence type="predicted"/>
<keyword evidence="2" id="KW-1185">Reference proteome</keyword>
<protein>
    <submittedName>
        <fullName evidence="1">Uncharacterized protein</fullName>
    </submittedName>
</protein>
<comment type="caution">
    <text evidence="1">The sequence shown here is derived from an EMBL/GenBank/DDBJ whole genome shotgun (WGS) entry which is preliminary data.</text>
</comment>
<organism evidence="1 2">
    <name type="scientific">Brachionus plicatilis</name>
    <name type="common">Marine rotifer</name>
    <name type="synonym">Brachionus muelleri</name>
    <dbReference type="NCBI Taxonomy" id="10195"/>
    <lineage>
        <taxon>Eukaryota</taxon>
        <taxon>Metazoa</taxon>
        <taxon>Spiralia</taxon>
        <taxon>Gnathifera</taxon>
        <taxon>Rotifera</taxon>
        <taxon>Eurotatoria</taxon>
        <taxon>Monogononta</taxon>
        <taxon>Pseudotrocha</taxon>
        <taxon>Ploima</taxon>
        <taxon>Brachionidae</taxon>
        <taxon>Brachionus</taxon>
    </lineage>
</organism>
<dbReference type="Proteomes" id="UP000276133">
    <property type="component" value="Unassembled WGS sequence"/>
</dbReference>
<name>A0A3M7PT57_BRAPC</name>
<accession>A0A3M7PT57</accession>
<gene>
    <name evidence="1" type="ORF">BpHYR1_016543</name>
</gene>
<reference evidence="1 2" key="1">
    <citation type="journal article" date="2018" name="Sci. Rep.">
        <title>Genomic signatures of local adaptation to the degree of environmental predictability in rotifers.</title>
        <authorList>
            <person name="Franch-Gras L."/>
            <person name="Hahn C."/>
            <person name="Garcia-Roger E.M."/>
            <person name="Carmona M.J."/>
            <person name="Serra M."/>
            <person name="Gomez A."/>
        </authorList>
    </citation>
    <scope>NUCLEOTIDE SEQUENCE [LARGE SCALE GENOMIC DNA]</scope>
    <source>
        <strain evidence="1">HYR1</strain>
    </source>
</reference>
<sequence>MIKSVFYKIFFEIQTLVKYFENREDIITSFKNHYCSINRSLDVLTLLKKIYSIVIAINLS</sequence>